<dbReference type="GO" id="GO:0009279">
    <property type="term" value="C:cell outer membrane"/>
    <property type="evidence" value="ECO:0007669"/>
    <property type="project" value="UniProtKB-SubCell"/>
</dbReference>
<dbReference type="NCBIfam" id="NF002997">
    <property type="entry name" value="PRK03761.1"/>
    <property type="match status" value="1"/>
</dbReference>
<feature type="domain" description="Organic solvent tolerance-like N-terminal" evidence="5">
    <location>
        <begin position="63"/>
        <end position="196"/>
    </location>
</feature>
<evidence type="ECO:0000256" key="4">
    <source>
        <dbReference type="HAMAP-Rule" id="MF_01411"/>
    </source>
</evidence>
<evidence type="ECO:0000256" key="1">
    <source>
        <dbReference type="ARBA" id="ARBA00022729"/>
    </source>
</evidence>
<dbReference type="PANTHER" id="PTHR30189">
    <property type="entry name" value="LPS-ASSEMBLY PROTEIN"/>
    <property type="match status" value="1"/>
</dbReference>
<dbReference type="Gene3D" id="2.60.450.10">
    <property type="entry name" value="Lipopolysaccharide (LPS) transport protein A like domain"/>
    <property type="match status" value="1"/>
</dbReference>
<comment type="caution">
    <text evidence="4">Lacks conserved residue(s) required for the propagation of feature annotation.</text>
</comment>
<dbReference type="EMBL" id="QGLP01000004">
    <property type="protein sequence ID" value="PXZ05510.1"/>
    <property type="molecule type" value="Genomic_DNA"/>
</dbReference>
<comment type="subcellular location">
    <subcellularLocation>
        <location evidence="4">Cell outer membrane</location>
    </subcellularLocation>
</comment>
<protein>
    <recommendedName>
        <fullName evidence="4">LPS-assembly protein LptD</fullName>
    </recommendedName>
</protein>
<evidence type="ECO:0000313" key="8">
    <source>
        <dbReference type="Proteomes" id="UP000247483"/>
    </source>
</evidence>
<evidence type="ECO:0000259" key="5">
    <source>
        <dbReference type="Pfam" id="PF03968"/>
    </source>
</evidence>
<name>A0A2V4DXC8_9GAMM</name>
<dbReference type="Pfam" id="PF03968">
    <property type="entry name" value="LptD_N"/>
    <property type="match status" value="1"/>
</dbReference>
<organism evidence="7 8">
    <name type="scientific">Gilliamella apicola</name>
    <dbReference type="NCBI Taxonomy" id="1196095"/>
    <lineage>
        <taxon>Bacteria</taxon>
        <taxon>Pseudomonadati</taxon>
        <taxon>Pseudomonadota</taxon>
        <taxon>Gammaproteobacteria</taxon>
        <taxon>Orbales</taxon>
        <taxon>Orbaceae</taxon>
        <taxon>Gilliamella</taxon>
    </lineage>
</organism>
<accession>A0A2V4DXC8</accession>
<comment type="similarity">
    <text evidence="4">Belongs to the LptD family.</text>
</comment>
<dbReference type="GO" id="GO:1990351">
    <property type="term" value="C:transporter complex"/>
    <property type="evidence" value="ECO:0007669"/>
    <property type="project" value="TreeGrafter"/>
</dbReference>
<keyword evidence="2 4" id="KW-0472">Membrane</keyword>
<feature type="domain" description="LptD C-terminal" evidence="6">
    <location>
        <begin position="316"/>
        <end position="705"/>
    </location>
</feature>
<proteinExistence type="inferred from homology"/>
<gene>
    <name evidence="4" type="primary">lptD</name>
    <name evidence="7" type="ORF">DKK79_02155</name>
</gene>
<dbReference type="InterPro" id="IPR050218">
    <property type="entry name" value="LptD"/>
</dbReference>
<dbReference type="InterPro" id="IPR020889">
    <property type="entry name" value="LipoPS_assembly_LptD"/>
</dbReference>
<evidence type="ECO:0000259" key="6">
    <source>
        <dbReference type="Pfam" id="PF04453"/>
    </source>
</evidence>
<sequence length="793" mass="92349">MKKLPLSRIAIAVTFSLYNYSNQSYAIGLSQNDTTNPQCLIDVPRFDRPIVRENIDLLPINTEADEFETVHTNLATYTGHVNVTQGNRSVLSDKVTIDSNDANNRMAILDGNITYQDNLIQAKGDHALINLNNYDSSMNPSEYHLVNKLGRGNADEVKLEKNRYVILKNGSYTSCPIGDSAWNIKGSTIIHDNEEQLLEIWNAVFRIEKVPVLYSPYLQMPTGNKRRSGLLIPNFGYDSVDGIDFSLPYYWNIAPNYDATITPRVLQHRGVQLQTEFRYLNQLGLGTFSFDWLQHDSQYSEDRKKETNGNKYDNNRNRWLFYWKNDELINYNWRFIADVTRVSDNQYLTDLNSRYASQTAGYLTQHYKVAYNDENWDIALGYKHFQPFHYDILYQTQPQLDINYYNYELGPLKFKTFSQLSHFINSTDNEPEAWRAHIEPTINYTATNSWANLSAETGFMATHYNQKNIFKYNMEHENQRIKLDRNVNRFIPKFNIDGKVIFERDVDLIDGYSQTLEPRVKYTYIPYRNQSNIRSYDSTLLQADYTGLFRDQTYSGLDRIASTNKLVSGVTTRFYDNNKIEKFNMSIGQITYFTKSKTGDHNNDLDKNSDTGSVTWATDNFWRISDDIIFRSGLQYDTRIDNISLANTTFEFRPSSDKLIQLSYRYANRDYIDTVDDRYKYSAYKGYKQDLSQAGIMASWPLSEKFSAVGSYYYDMKQKQISDSFIGINYSDCCWGVTVQYGRKLIDWDNMAQISKYKNKLSIMFEIRGLGNNRDTKAKMLNFGKLPYTTTFE</sequence>
<evidence type="ECO:0000256" key="2">
    <source>
        <dbReference type="ARBA" id="ARBA00023136"/>
    </source>
</evidence>
<dbReference type="AlphaFoldDB" id="A0A2V4DXC8"/>
<keyword evidence="1 4" id="KW-0732">Signal</keyword>
<dbReference type="RefSeq" id="WP_110422649.1">
    <property type="nucleotide sequence ID" value="NZ_QGLP01000004.1"/>
</dbReference>
<evidence type="ECO:0000313" key="7">
    <source>
        <dbReference type="EMBL" id="PXZ05510.1"/>
    </source>
</evidence>
<dbReference type="Proteomes" id="UP000247483">
    <property type="component" value="Unassembled WGS sequence"/>
</dbReference>
<reference evidence="7 8" key="1">
    <citation type="submission" date="2018-05" db="EMBL/GenBank/DDBJ databases">
        <title>Reference genomes for bee gut microbiota database.</title>
        <authorList>
            <person name="Ellegaard K.M."/>
        </authorList>
    </citation>
    <scope>NUCLEOTIDE SEQUENCE [LARGE SCALE GENOMIC DNA]</scope>
    <source>
        <strain evidence="7 8">ESL0177</strain>
    </source>
</reference>
<dbReference type="GO" id="GO:0015920">
    <property type="term" value="P:lipopolysaccharide transport"/>
    <property type="evidence" value="ECO:0007669"/>
    <property type="project" value="InterPro"/>
</dbReference>
<dbReference type="InterPro" id="IPR005653">
    <property type="entry name" value="OstA-like_N"/>
</dbReference>
<dbReference type="InterPro" id="IPR007543">
    <property type="entry name" value="LptD_C"/>
</dbReference>
<dbReference type="PANTHER" id="PTHR30189:SF1">
    <property type="entry name" value="LPS-ASSEMBLY PROTEIN LPTD"/>
    <property type="match status" value="1"/>
</dbReference>
<dbReference type="GO" id="GO:0043165">
    <property type="term" value="P:Gram-negative-bacterium-type cell outer membrane assembly"/>
    <property type="evidence" value="ECO:0007669"/>
    <property type="project" value="UniProtKB-UniRule"/>
</dbReference>
<comment type="function">
    <text evidence="4">Together with LptE, is involved in the assembly of lipopolysaccharide (LPS) at the surface of the outer membrane.</text>
</comment>
<comment type="caution">
    <text evidence="7">The sequence shown here is derived from an EMBL/GenBank/DDBJ whole genome shotgun (WGS) entry which is preliminary data.</text>
</comment>
<comment type="subunit">
    <text evidence="4">Component of the lipopolysaccharide transport and assembly complex. Interacts with LptE and LptA.</text>
</comment>
<dbReference type="HAMAP" id="MF_01411">
    <property type="entry name" value="LPS_assembly_LptD"/>
    <property type="match status" value="1"/>
</dbReference>
<evidence type="ECO:0000256" key="3">
    <source>
        <dbReference type="ARBA" id="ARBA00023237"/>
    </source>
</evidence>
<keyword evidence="3 4" id="KW-0998">Cell outer membrane</keyword>
<dbReference type="Pfam" id="PF04453">
    <property type="entry name" value="LptD"/>
    <property type="match status" value="1"/>
</dbReference>